<protein>
    <recommendedName>
        <fullName evidence="3">SCP domain-containing protein</fullName>
    </recommendedName>
</protein>
<evidence type="ECO:0000256" key="1">
    <source>
        <dbReference type="SAM" id="Phobius"/>
    </source>
</evidence>
<gene>
    <name evidence="2" type="ORF">CHYS00102_LOCUS28105</name>
</gene>
<evidence type="ECO:0000313" key="2">
    <source>
        <dbReference type="EMBL" id="CAD8900887.1"/>
    </source>
</evidence>
<feature type="transmembrane region" description="Helical" evidence="1">
    <location>
        <begin position="45"/>
        <end position="63"/>
    </location>
</feature>
<proteinExistence type="predicted"/>
<dbReference type="AlphaFoldDB" id="A0A7S1G181"/>
<keyword evidence="1" id="KW-1133">Transmembrane helix</keyword>
<sequence length="461" mass="51430">MMVQPFAKNDQMNDTNLQKPLLQTSIEDGFESYEKLGNHEGKKKYGFWPYMGAMLVLGVIMWVDIAPAAENNSLNILNVAKNTDEMAEELLEYTNVRRESRGIKRLIDSEKGSQMATVMARDLADSGKEGTSSDSCHASYASLGHTGSSVKEVFDDWWESEQDILLNEGYGYSGVGVVTRESDKVVYAVQLLCSYNFVDNLTVPGNEDKENAIRTNILSGENQIRANYNVKALDTDPAFEDLVQKTAIEAAQKNEVSFNVISGNICKGVSIQLGADAGTTAKEILNKWKLYNMEDIKSNVYSYTGIGVAIRNDDAIFAIQLLCSKGSYTTETDDEQRPTPAEMFRDSLFTSINEMRVEGGTQALKFSSLTAGYAQTWAKKVAVDGEIKKDPDYTRGCDLYNSKVYQVVTKARTEEKILTDPDAANVFLYEKVFYVGIGVEQVNHEFISVMTFCNYKPEEQY</sequence>
<dbReference type="InterPro" id="IPR035940">
    <property type="entry name" value="CAP_sf"/>
</dbReference>
<evidence type="ECO:0008006" key="3">
    <source>
        <dbReference type="Google" id="ProtNLM"/>
    </source>
</evidence>
<dbReference type="EMBL" id="HBFR01038518">
    <property type="protein sequence ID" value="CAD8900887.1"/>
    <property type="molecule type" value="Transcribed_RNA"/>
</dbReference>
<dbReference type="Gene3D" id="3.40.33.10">
    <property type="entry name" value="CAP"/>
    <property type="match status" value="1"/>
</dbReference>
<keyword evidence="1" id="KW-0812">Transmembrane</keyword>
<organism evidence="2">
    <name type="scientific">Corethron hystrix</name>
    <dbReference type="NCBI Taxonomy" id="216773"/>
    <lineage>
        <taxon>Eukaryota</taxon>
        <taxon>Sar</taxon>
        <taxon>Stramenopiles</taxon>
        <taxon>Ochrophyta</taxon>
        <taxon>Bacillariophyta</taxon>
        <taxon>Coscinodiscophyceae</taxon>
        <taxon>Corethrophycidae</taxon>
        <taxon>Corethrales</taxon>
        <taxon>Corethraceae</taxon>
        <taxon>Corethron</taxon>
    </lineage>
</organism>
<dbReference type="SUPFAM" id="SSF55797">
    <property type="entry name" value="PR-1-like"/>
    <property type="match status" value="1"/>
</dbReference>
<keyword evidence="1" id="KW-0472">Membrane</keyword>
<accession>A0A7S1G181</accession>
<reference evidence="2" key="1">
    <citation type="submission" date="2021-01" db="EMBL/GenBank/DDBJ databases">
        <authorList>
            <person name="Corre E."/>
            <person name="Pelletier E."/>
            <person name="Niang G."/>
            <person name="Scheremetjew M."/>
            <person name="Finn R."/>
            <person name="Kale V."/>
            <person name="Holt S."/>
            <person name="Cochrane G."/>
            <person name="Meng A."/>
            <person name="Brown T."/>
            <person name="Cohen L."/>
        </authorList>
    </citation>
    <scope>NUCLEOTIDE SEQUENCE</scope>
    <source>
        <strain evidence="2">308</strain>
    </source>
</reference>
<name>A0A7S1G181_9STRA</name>